<dbReference type="CDD" id="cd17936">
    <property type="entry name" value="EEXXEc_NFX1"/>
    <property type="match status" value="1"/>
</dbReference>
<dbReference type="CDD" id="cd18808">
    <property type="entry name" value="SF1_C_Upf1"/>
    <property type="match status" value="1"/>
</dbReference>
<comment type="similarity">
    <text evidence="1">Belongs to the CbxX/CfxQ family.</text>
</comment>
<dbReference type="CDD" id="cd00009">
    <property type="entry name" value="AAA"/>
    <property type="match status" value="3"/>
</dbReference>
<dbReference type="InterPro" id="IPR003959">
    <property type="entry name" value="ATPase_AAA_core"/>
</dbReference>
<dbReference type="CDD" id="cd06008">
    <property type="entry name" value="NF-X1-zinc-finger"/>
    <property type="match status" value="1"/>
</dbReference>
<keyword evidence="2" id="KW-0547">Nucleotide-binding</keyword>
<dbReference type="FunFam" id="3.40.50.300:FF:001660">
    <property type="entry name" value="NF-X1 finger and helicase protein, putative"/>
    <property type="match status" value="1"/>
</dbReference>
<dbReference type="FunFam" id="3.40.50.300:FF:000216">
    <property type="entry name" value="Type VII secretion ATPase EccA"/>
    <property type="match status" value="3"/>
</dbReference>
<dbReference type="SMART" id="SM00382">
    <property type="entry name" value="AAA"/>
    <property type="match status" value="4"/>
</dbReference>
<dbReference type="InterPro" id="IPR050773">
    <property type="entry name" value="CbxX/CfxQ_RuBisCO_ESX"/>
</dbReference>
<dbReference type="InterPro" id="IPR027417">
    <property type="entry name" value="P-loop_NTPase"/>
</dbReference>
<evidence type="ECO:0000256" key="4">
    <source>
        <dbReference type="ARBA" id="ARBA00022840"/>
    </source>
</evidence>
<keyword evidence="3" id="KW-0347">Helicase</keyword>
<sequence length="2315" mass="255618">MASAQDPSRRAARLNRLFRDTVAGKNPVRNASDAQRFLEAVRSQTSASRCVEVLVSSPPGLDAVRDALRSDLSTQFILSHTLPFLGYVADPGVKALVDGQLLAQVLLVVADPPTVLNTLIGLFAARRIPDSSLSPFAWLAVELISLPANSGVKVDVVKLVEAVSGSQQFVKSEDHATRELGYRLQKIVRIRCASGPPADAGPGGPGGRHDNDFADFRRIAIYPTTDEFLSTQQPYYQTARDVADTDSDGRPLAHLDNQFRLLREDMLAELREDLQVATGAKRGKRTPLTLGGLVPGRFQPCTLLVQCYAGLAFLEKMEGPARHKYLKDHSSFLRHQAFGVLIRDSEILGFAFVDRDIDRLAWLPPVVCLQFTNDVGLRNALLALHAGDPRRDRVQFILVDTPVFAYEPVLLELQGMADVPLLDLLVNPATIAGESTPGFELPPHLQMIATHLEVELDIARQPEWPKPGVVEVSTVFGSSIEVDESQCEALRLALTSPVSQIQGPPGTGKSFIGAQAVRCFVEAGLRVLVLSYTNHALDQFLEDLLEAGMAADSMVRIGAKGKCTPTTAPLLLSAQPRQHRRSQDAWNIIGALKSSADASGDKLQELLGNYLASSSQWDDVMEYLEFAETGLLFWEALCVPADKSDSGWKRAGRDGREIGPDYLYHRWISGQGPGIFQIGDDLPESARAVWDMPPAVRTRHHQEWIRSMAEEQVQEIQDLSRQYNATQARIGVQFNESDAHTLRSKEIIGCTTTGAAKYARLIRAAELDVVLVEEAGEILESHILTALSPTVRQLVLIGDHKQLRPKINNYALSVERGDGYDLNLSLFERLINQGARHATLHKQHRMAPEISVFARELTYPHLRDGPGTSCRPEIRGLQDRVVFLNHARHEDADKQLHDRRDPGMKESKKNMFEAEMVLRCVKYFAQQGYRSEQMVVLTPYLGQLRVLQELLRRNHHDPTLGEMDKAELIRAGVVSEAAAQVDKKPLRLSTIGMSPSTRLLCVVYNYQGEESDIVIASLTRSNESGDIGFMAEPERLNVLITRARNGIVLVGNMGTFMRSKKGAATWHPFFGLLKTRGHLYDGLPVQCGKHPEKTALLKEPLDFDKSCPDGGCTELCDAPLKCGTHKCQSRCHRVVDHSRTECSRLVDKLCERQHKTKVSCNRQSDGCHRCIREDKETERRVRRDLQLEKDRRRREETYTKELQAIQDELEHQRRINTYQAKEEERKQTLEQTRADLAAMKDMQAKRQQQTSLKAVAEAAAAARARTEGQASHASSTEPDCLGGARAEWQFMKESEGVQSKPLEQLMEMIGLEEVKQAFLSIKSKVDTALRQGVSLASERFSCSMLGNPGTGKTTVARFYAQFLTELCVIPGSCFKETTGAALANLTVSGCQGLIDDILNKGGGVLFIDEAYQLTSGNNPGGGAVLDYLLTEVENLRGKVVFVLAGYSKQMESFFAHNPGLPSRFPVDMAFADYTDDELVRILELKISKKYKSLMRCEDGLRGLYCRIVARRVGRCRGKEGFGNARAVENALDMISRRQADRLRKMRRSGAKPDDFCFTKEDLIGPEPGEALGQCGAWKKLQELIGLGAVKQAVRSLVDSIQQNYHRELDEQPPIQYSLNKVFLGNPGTGKTTVAKLYGEILVALGMLSKGEVVAKNPSDFVGAHLGQSEQQTKGILAATVGKVLVIDEAYSLYGGSSSDPYKTAVIDTIVAEVQSVPGDDRCVLLLGYKDQMEDMFQNVNPGLARRFPIAAAFNFEDFSDEELRRILDLKLKHQGYQATGQALTAAMEMLKRAQNRPNFGNAGEIDIILDATKARHQQRLSSAAGRAKSGTLLEARDFDPDFDRAERSATNVRRLFRDTVGAEETVSLLEGYQETVRTLKALDMDPKESIPFNFLFKGPPGTGKTTTARKIGKVFYDMGFLATAEVVECSATDLIGQYVGHTGPKVQQALDKALGKVLFVDEAYRLAEGHFSKEAMDEIVDCVTKERYFKRLIIILAGYEADINRLMSVNPGLTSRFPAVVDFRPLTAQECMALMRQLLRKQQGTLKSKGKTLDMACLDDAPLQATQTSLFQHLVAQDNWASARDVQELTKGIFNQVIRDKTGLAAGRLVLTHSHVVDELQAMLRERASRATNLAPNPALQHLQNIFAPQPAAPGLPPQTPAPQLSTSTSTSIAPPPAPEGPPPATDADTTAAAAATQTRTPSNTPPQSAPPARRDAGVSDAVWAQLQQDRLAEEARAAEHRRLQEAARTATEAAREEIVRRLLAEEARQRREAEVRARLKRMGVCPAGFEWIRQAGGYRCAGGSHWVGKGELGL</sequence>
<dbReference type="FunFam" id="1.10.8.60:FF:000160">
    <property type="entry name" value="WGS project CABT00000000 data, contig 2.55"/>
    <property type="match status" value="1"/>
</dbReference>
<feature type="domain" description="AAA+ ATPase" evidence="6">
    <location>
        <begin position="1616"/>
        <end position="1730"/>
    </location>
</feature>
<feature type="region of interest" description="Disordered" evidence="5">
    <location>
        <begin position="2149"/>
        <end position="2220"/>
    </location>
</feature>
<feature type="domain" description="AAA+ ATPase" evidence="6">
    <location>
        <begin position="1338"/>
        <end position="1484"/>
    </location>
</feature>
<feature type="domain" description="AAA+ ATPase" evidence="6">
    <location>
        <begin position="495"/>
        <end position="902"/>
    </location>
</feature>
<reference evidence="7" key="1">
    <citation type="journal article" date="2023" name="Mol. Phylogenet. Evol.">
        <title>Genome-scale phylogeny and comparative genomics of the fungal order Sordariales.</title>
        <authorList>
            <person name="Hensen N."/>
            <person name="Bonometti L."/>
            <person name="Westerberg I."/>
            <person name="Brannstrom I.O."/>
            <person name="Guillou S."/>
            <person name="Cros-Aarteil S."/>
            <person name="Calhoun S."/>
            <person name="Haridas S."/>
            <person name="Kuo A."/>
            <person name="Mondo S."/>
            <person name="Pangilinan J."/>
            <person name="Riley R."/>
            <person name="LaButti K."/>
            <person name="Andreopoulos B."/>
            <person name="Lipzen A."/>
            <person name="Chen C."/>
            <person name="Yan M."/>
            <person name="Daum C."/>
            <person name="Ng V."/>
            <person name="Clum A."/>
            <person name="Steindorff A."/>
            <person name="Ohm R.A."/>
            <person name="Martin F."/>
            <person name="Silar P."/>
            <person name="Natvig D.O."/>
            <person name="Lalanne C."/>
            <person name="Gautier V."/>
            <person name="Ament-Velasquez S.L."/>
            <person name="Kruys A."/>
            <person name="Hutchinson M.I."/>
            <person name="Powell A.J."/>
            <person name="Barry K."/>
            <person name="Miller A.N."/>
            <person name="Grigoriev I.V."/>
            <person name="Debuchy R."/>
            <person name="Gladieux P."/>
            <person name="Hiltunen Thoren M."/>
            <person name="Johannesson H."/>
        </authorList>
    </citation>
    <scope>NUCLEOTIDE SEQUENCE</scope>
    <source>
        <strain evidence="7">CBS 123565</strain>
    </source>
</reference>
<dbReference type="InterPro" id="IPR047187">
    <property type="entry name" value="SF1_C_Upf1"/>
</dbReference>
<dbReference type="InterPro" id="IPR041677">
    <property type="entry name" value="DNA2/NAM7_AAA_11"/>
</dbReference>
<evidence type="ECO:0000259" key="6">
    <source>
        <dbReference type="SMART" id="SM00382"/>
    </source>
</evidence>
<dbReference type="GO" id="GO:0016887">
    <property type="term" value="F:ATP hydrolysis activity"/>
    <property type="evidence" value="ECO:0007669"/>
    <property type="project" value="InterPro"/>
</dbReference>
<keyword evidence="8" id="KW-1185">Reference proteome</keyword>
<dbReference type="Pfam" id="PF00004">
    <property type="entry name" value="AAA"/>
    <property type="match status" value="3"/>
</dbReference>
<keyword evidence="4" id="KW-0067">ATP-binding</keyword>
<dbReference type="GO" id="GO:0005524">
    <property type="term" value="F:ATP binding"/>
    <property type="evidence" value="ECO:0007669"/>
    <property type="project" value="UniProtKB-KW"/>
</dbReference>
<keyword evidence="7" id="KW-0378">Hydrolase</keyword>
<feature type="compositionally biased region" description="Pro residues" evidence="5">
    <location>
        <begin position="2151"/>
        <end position="2161"/>
    </location>
</feature>
<accession>A0AAN6UEP4</accession>
<dbReference type="InterPro" id="IPR000641">
    <property type="entry name" value="CbxX/CfxQ"/>
</dbReference>
<evidence type="ECO:0000256" key="2">
    <source>
        <dbReference type="ARBA" id="ARBA00022741"/>
    </source>
</evidence>
<dbReference type="Proteomes" id="UP001304895">
    <property type="component" value="Unassembled WGS sequence"/>
</dbReference>
<feature type="domain" description="AAA+ ATPase" evidence="6">
    <location>
        <begin position="1890"/>
        <end position="2027"/>
    </location>
</feature>
<dbReference type="Pfam" id="PF17866">
    <property type="entry name" value="AAA_lid_6"/>
    <property type="match status" value="1"/>
</dbReference>
<feature type="compositionally biased region" description="Low complexity" evidence="5">
    <location>
        <begin position="2186"/>
        <end position="2202"/>
    </location>
</feature>
<organism evidence="7 8">
    <name type="scientific">Trichocladium antarcticum</name>
    <dbReference type="NCBI Taxonomy" id="1450529"/>
    <lineage>
        <taxon>Eukaryota</taxon>
        <taxon>Fungi</taxon>
        <taxon>Dikarya</taxon>
        <taxon>Ascomycota</taxon>
        <taxon>Pezizomycotina</taxon>
        <taxon>Sordariomycetes</taxon>
        <taxon>Sordariomycetidae</taxon>
        <taxon>Sordariales</taxon>
        <taxon>Chaetomiaceae</taxon>
        <taxon>Trichocladium</taxon>
    </lineage>
</organism>
<dbReference type="InterPro" id="IPR041679">
    <property type="entry name" value="DNA2/NAM7-like_C"/>
</dbReference>
<dbReference type="SUPFAM" id="SSF52540">
    <property type="entry name" value="P-loop containing nucleoside triphosphate hydrolases"/>
    <property type="match status" value="4"/>
</dbReference>
<dbReference type="PANTHER" id="PTHR43392">
    <property type="entry name" value="AAA-TYPE ATPASE FAMILY PROTEIN / ANKYRIN REPEAT FAMILY PROTEIN"/>
    <property type="match status" value="1"/>
</dbReference>
<evidence type="ECO:0000256" key="3">
    <source>
        <dbReference type="ARBA" id="ARBA00022806"/>
    </source>
</evidence>
<dbReference type="PRINTS" id="PR00819">
    <property type="entry name" value="CBXCFQXSUPER"/>
</dbReference>
<comment type="caution">
    <text evidence="7">The sequence shown here is derived from an EMBL/GenBank/DDBJ whole genome shotgun (WGS) entry which is preliminary data.</text>
</comment>
<dbReference type="InterPro" id="IPR041627">
    <property type="entry name" value="AAA_lid_6"/>
</dbReference>
<proteinExistence type="inferred from homology"/>
<dbReference type="Gene3D" id="1.10.8.60">
    <property type="match status" value="2"/>
</dbReference>
<feature type="compositionally biased region" description="Pro residues" evidence="5">
    <location>
        <begin position="2174"/>
        <end position="2185"/>
    </location>
</feature>
<evidence type="ECO:0000313" key="8">
    <source>
        <dbReference type="Proteomes" id="UP001304895"/>
    </source>
</evidence>
<dbReference type="Gene3D" id="3.40.50.300">
    <property type="entry name" value="P-loop containing nucleotide triphosphate hydrolases"/>
    <property type="match status" value="5"/>
</dbReference>
<dbReference type="Pfam" id="PF13087">
    <property type="entry name" value="AAA_12"/>
    <property type="match status" value="1"/>
</dbReference>
<dbReference type="PANTHER" id="PTHR43392:SF2">
    <property type="entry name" value="AAA-TYPE ATPASE FAMILY PROTEIN _ ANKYRIN REPEAT FAMILY PROTEIN"/>
    <property type="match status" value="1"/>
</dbReference>
<dbReference type="InterPro" id="IPR003593">
    <property type="entry name" value="AAA+_ATPase"/>
</dbReference>
<name>A0AAN6UEP4_9PEZI</name>
<evidence type="ECO:0000256" key="1">
    <source>
        <dbReference type="ARBA" id="ARBA00010378"/>
    </source>
</evidence>
<reference evidence="7" key="2">
    <citation type="submission" date="2023-05" db="EMBL/GenBank/DDBJ databases">
        <authorList>
            <consortium name="Lawrence Berkeley National Laboratory"/>
            <person name="Steindorff A."/>
            <person name="Hensen N."/>
            <person name="Bonometti L."/>
            <person name="Westerberg I."/>
            <person name="Brannstrom I.O."/>
            <person name="Guillou S."/>
            <person name="Cros-Aarteil S."/>
            <person name="Calhoun S."/>
            <person name="Haridas S."/>
            <person name="Kuo A."/>
            <person name="Mondo S."/>
            <person name="Pangilinan J."/>
            <person name="Riley R."/>
            <person name="Labutti K."/>
            <person name="Andreopoulos B."/>
            <person name="Lipzen A."/>
            <person name="Chen C."/>
            <person name="Yanf M."/>
            <person name="Daum C."/>
            <person name="Ng V."/>
            <person name="Clum A."/>
            <person name="Ohm R."/>
            <person name="Martin F."/>
            <person name="Silar P."/>
            <person name="Natvig D."/>
            <person name="Lalanne C."/>
            <person name="Gautier V."/>
            <person name="Ament-Velasquez S.L."/>
            <person name="Kruys A."/>
            <person name="Hutchinson M.I."/>
            <person name="Powell A.J."/>
            <person name="Barry K."/>
            <person name="Miller A.N."/>
            <person name="Grigoriev I.V."/>
            <person name="Debuchy R."/>
            <person name="Gladieux P."/>
            <person name="Thoren M.H."/>
            <person name="Johannesson H."/>
        </authorList>
    </citation>
    <scope>NUCLEOTIDE SEQUENCE</scope>
    <source>
        <strain evidence="7">CBS 123565</strain>
    </source>
</reference>
<dbReference type="FunFam" id="1.10.8.60:FF:000159">
    <property type="entry name" value="p-loop containing nucleoside triphosphate hydrolase protein"/>
    <property type="match status" value="1"/>
</dbReference>
<dbReference type="GO" id="GO:0004386">
    <property type="term" value="F:helicase activity"/>
    <property type="evidence" value="ECO:0007669"/>
    <property type="project" value="InterPro"/>
</dbReference>
<evidence type="ECO:0000256" key="5">
    <source>
        <dbReference type="SAM" id="MobiDB-lite"/>
    </source>
</evidence>
<feature type="compositionally biased region" description="Low complexity" evidence="5">
    <location>
        <begin position="2162"/>
        <end position="2173"/>
    </location>
</feature>
<evidence type="ECO:0000313" key="7">
    <source>
        <dbReference type="EMBL" id="KAK4131622.1"/>
    </source>
</evidence>
<protein>
    <submittedName>
        <fullName evidence="7">P-loop containing nucleoside triphosphate hydrolase protein</fullName>
    </submittedName>
</protein>
<dbReference type="Pfam" id="PF13086">
    <property type="entry name" value="AAA_11"/>
    <property type="match status" value="1"/>
</dbReference>
<gene>
    <name evidence="7" type="ORF">BT67DRAFT_464117</name>
</gene>
<dbReference type="EMBL" id="MU853422">
    <property type="protein sequence ID" value="KAK4131622.1"/>
    <property type="molecule type" value="Genomic_DNA"/>
</dbReference>